<evidence type="ECO:0000313" key="2">
    <source>
        <dbReference type="EMBL" id="OBR06043.1"/>
    </source>
</evidence>
<organism evidence="2 3">
    <name type="scientific">Colletotrichum higginsianum (strain IMI 349063)</name>
    <name type="common">Crucifer anthracnose fungus</name>
    <dbReference type="NCBI Taxonomy" id="759273"/>
    <lineage>
        <taxon>Eukaryota</taxon>
        <taxon>Fungi</taxon>
        <taxon>Dikarya</taxon>
        <taxon>Ascomycota</taxon>
        <taxon>Pezizomycotina</taxon>
        <taxon>Sordariomycetes</taxon>
        <taxon>Hypocreomycetidae</taxon>
        <taxon>Glomerellales</taxon>
        <taxon>Glomerellaceae</taxon>
        <taxon>Colletotrichum</taxon>
        <taxon>Colletotrichum destructivum species complex</taxon>
    </lineage>
</organism>
<dbReference type="EMBL" id="LTAN01000007">
    <property type="protein sequence ID" value="OBR06043.1"/>
    <property type="molecule type" value="Genomic_DNA"/>
</dbReference>
<gene>
    <name evidence="2" type="ORF">CH63R_10163</name>
</gene>
<evidence type="ECO:0000256" key="1">
    <source>
        <dbReference type="SAM" id="MobiDB-lite"/>
    </source>
</evidence>
<proteinExistence type="predicted"/>
<feature type="region of interest" description="Disordered" evidence="1">
    <location>
        <begin position="1"/>
        <end position="25"/>
    </location>
</feature>
<protein>
    <submittedName>
        <fullName evidence="2">Acyl CoA binding protein</fullName>
    </submittedName>
</protein>
<dbReference type="AlphaFoldDB" id="A0A1B7Y205"/>
<dbReference type="OrthoDB" id="4900256at2759"/>
<keyword evidence="3" id="KW-1185">Reference proteome</keyword>
<dbReference type="VEuPathDB" id="FungiDB:CH63R_10163"/>
<accession>A0A1B7Y205</accession>
<dbReference type="KEGG" id="chig:CH63R_10163"/>
<name>A0A1B7Y205_COLHI</name>
<dbReference type="RefSeq" id="XP_018154561.1">
    <property type="nucleotide sequence ID" value="XM_018305137.1"/>
</dbReference>
<evidence type="ECO:0000313" key="3">
    <source>
        <dbReference type="Proteomes" id="UP000092177"/>
    </source>
</evidence>
<dbReference type="Proteomes" id="UP000092177">
    <property type="component" value="Unassembled WGS sequence"/>
</dbReference>
<dbReference type="GeneID" id="28869244"/>
<reference evidence="3" key="1">
    <citation type="journal article" date="2017" name="BMC Genomics">
        <title>Gapless genome assembly of Colletotrichum higginsianum reveals chromosome structure and association of transposable elements with secondary metabolite gene clusters.</title>
        <authorList>
            <person name="Dallery J.-F."/>
            <person name="Lapalu N."/>
            <person name="Zampounis A."/>
            <person name="Pigne S."/>
            <person name="Luyten I."/>
            <person name="Amselem J."/>
            <person name="Wittenberg A.H.J."/>
            <person name="Zhou S."/>
            <person name="de Queiroz M.V."/>
            <person name="Robin G.P."/>
            <person name="Auger A."/>
            <person name="Hainaut M."/>
            <person name="Henrissat B."/>
            <person name="Kim K.-T."/>
            <person name="Lee Y.-H."/>
            <person name="Lespinet O."/>
            <person name="Schwartz D.C."/>
            <person name="Thon M.R."/>
            <person name="O'Connell R.J."/>
        </authorList>
    </citation>
    <scope>NUCLEOTIDE SEQUENCE [LARGE SCALE GENOMIC DNA]</scope>
    <source>
        <strain evidence="3">IMI 349063</strain>
    </source>
</reference>
<sequence length="210" mass="23677">MQENSGNPIEASEKARDNSDPMEEEDIPMLMSGAPAMAMFVPLEESLFEPFDAPTNEVDRLKLRQRNIEKHTAIVEQNLVYIYEREHRRILQHAKKLEASQGVHEITTGLMPGEEELIMEYVNAPVPHGADYSNRHLSTYACPELPGEMPPRQAALHWSLYNCGQALIQLAGYASHAQEIKTHYKTALERELALEKSAANKEPEGEPSRS</sequence>
<comment type="caution">
    <text evidence="2">The sequence shown here is derived from an EMBL/GenBank/DDBJ whole genome shotgun (WGS) entry which is preliminary data.</text>
</comment>